<dbReference type="InterPro" id="IPR018488">
    <property type="entry name" value="cNMP-bd_CS"/>
</dbReference>
<name>A0A2T6AUY2_9RHOB</name>
<dbReference type="Proteomes" id="UP000244224">
    <property type="component" value="Unassembled WGS sequence"/>
</dbReference>
<dbReference type="InterPro" id="IPR000595">
    <property type="entry name" value="cNMP-bd_dom"/>
</dbReference>
<dbReference type="PROSITE" id="PS00889">
    <property type="entry name" value="CNMP_BINDING_2"/>
    <property type="match status" value="1"/>
</dbReference>
<dbReference type="Gene3D" id="1.10.10.10">
    <property type="entry name" value="Winged helix-like DNA-binding domain superfamily/Winged helix DNA-binding domain"/>
    <property type="match status" value="1"/>
</dbReference>
<dbReference type="GO" id="GO:0003677">
    <property type="term" value="F:DNA binding"/>
    <property type="evidence" value="ECO:0007669"/>
    <property type="project" value="UniProtKB-KW"/>
</dbReference>
<dbReference type="InterPro" id="IPR036388">
    <property type="entry name" value="WH-like_DNA-bd_sf"/>
</dbReference>
<dbReference type="EMBL" id="QBKP01000012">
    <property type="protein sequence ID" value="PTX47631.1"/>
    <property type="molecule type" value="Genomic_DNA"/>
</dbReference>
<dbReference type="Gene3D" id="2.60.120.10">
    <property type="entry name" value="Jelly Rolls"/>
    <property type="match status" value="1"/>
</dbReference>
<reference evidence="6 7" key="1">
    <citation type="submission" date="2018-04" db="EMBL/GenBank/DDBJ databases">
        <title>Genomic Encyclopedia of Archaeal and Bacterial Type Strains, Phase II (KMG-II): from individual species to whole genera.</title>
        <authorList>
            <person name="Goeker M."/>
        </authorList>
    </citation>
    <scope>NUCLEOTIDE SEQUENCE [LARGE SCALE GENOMIC DNA]</scope>
    <source>
        <strain evidence="6 7">DSM 21823</strain>
    </source>
</reference>
<evidence type="ECO:0000259" key="4">
    <source>
        <dbReference type="PROSITE" id="PS50042"/>
    </source>
</evidence>
<evidence type="ECO:0000259" key="5">
    <source>
        <dbReference type="PROSITE" id="PS51063"/>
    </source>
</evidence>
<dbReference type="Pfam" id="PF13545">
    <property type="entry name" value="HTH_Crp_2"/>
    <property type="match status" value="1"/>
</dbReference>
<keyword evidence="1" id="KW-0805">Transcription regulation</keyword>
<dbReference type="PROSITE" id="PS51063">
    <property type="entry name" value="HTH_CRP_2"/>
    <property type="match status" value="1"/>
</dbReference>
<accession>A0A2T6AUY2</accession>
<evidence type="ECO:0000256" key="1">
    <source>
        <dbReference type="ARBA" id="ARBA00023015"/>
    </source>
</evidence>
<dbReference type="GO" id="GO:0003700">
    <property type="term" value="F:DNA-binding transcription factor activity"/>
    <property type="evidence" value="ECO:0007669"/>
    <property type="project" value="TreeGrafter"/>
</dbReference>
<protein>
    <submittedName>
        <fullName evidence="6">CRP-like cAMP-binding protein</fullName>
    </submittedName>
</protein>
<evidence type="ECO:0000313" key="6">
    <source>
        <dbReference type="EMBL" id="PTX47631.1"/>
    </source>
</evidence>
<comment type="caution">
    <text evidence="6">The sequence shown here is derived from an EMBL/GenBank/DDBJ whole genome shotgun (WGS) entry which is preliminary data.</text>
</comment>
<dbReference type="InterPro" id="IPR050397">
    <property type="entry name" value="Env_Response_Regulators"/>
</dbReference>
<dbReference type="InterPro" id="IPR018490">
    <property type="entry name" value="cNMP-bd_dom_sf"/>
</dbReference>
<dbReference type="PANTHER" id="PTHR24567:SF74">
    <property type="entry name" value="HTH-TYPE TRANSCRIPTIONAL REGULATOR ARCR"/>
    <property type="match status" value="1"/>
</dbReference>
<dbReference type="InterPro" id="IPR036390">
    <property type="entry name" value="WH_DNA-bd_sf"/>
</dbReference>
<keyword evidence="3" id="KW-0804">Transcription</keyword>
<evidence type="ECO:0000313" key="7">
    <source>
        <dbReference type="Proteomes" id="UP000244224"/>
    </source>
</evidence>
<dbReference type="Pfam" id="PF00027">
    <property type="entry name" value="cNMP_binding"/>
    <property type="match status" value="1"/>
</dbReference>
<dbReference type="PROSITE" id="PS50042">
    <property type="entry name" value="CNMP_BINDING_3"/>
    <property type="match status" value="1"/>
</dbReference>
<dbReference type="RefSeq" id="WP_108129847.1">
    <property type="nucleotide sequence ID" value="NZ_QBKP01000012.1"/>
</dbReference>
<dbReference type="CDD" id="cd00038">
    <property type="entry name" value="CAP_ED"/>
    <property type="match status" value="1"/>
</dbReference>
<dbReference type="OrthoDB" id="3525895at2"/>
<evidence type="ECO:0000256" key="2">
    <source>
        <dbReference type="ARBA" id="ARBA00023125"/>
    </source>
</evidence>
<organism evidence="6 7">
    <name type="scientific">Gemmobacter caeni</name>
    <dbReference type="NCBI Taxonomy" id="589035"/>
    <lineage>
        <taxon>Bacteria</taxon>
        <taxon>Pseudomonadati</taxon>
        <taxon>Pseudomonadota</taxon>
        <taxon>Alphaproteobacteria</taxon>
        <taxon>Rhodobacterales</taxon>
        <taxon>Paracoccaceae</taxon>
        <taxon>Gemmobacter</taxon>
    </lineage>
</organism>
<dbReference type="PANTHER" id="PTHR24567">
    <property type="entry name" value="CRP FAMILY TRANSCRIPTIONAL REGULATORY PROTEIN"/>
    <property type="match status" value="1"/>
</dbReference>
<dbReference type="SMART" id="SM00100">
    <property type="entry name" value="cNMP"/>
    <property type="match status" value="1"/>
</dbReference>
<sequence>MEPPLPRPAFWRSFEMFSGLPAEALAALAATARRRRWQSGEVLFQRGEPGEWMLALADGRVKLTLLTPQGRELILRHAEAGDTLGEFALIDGEPRSADATAVAPTEGWLLERARFAELAEAHPALGMAAARYFCRRLRETTDQLEGIALYQLEARLARFLLFTLHQIHGEAPPPEAPLRLEISQTELAAVLGASRPKVNRALMALQAAGALSRDGGVWHCRTAALALLAEPEG</sequence>
<evidence type="ECO:0000256" key="3">
    <source>
        <dbReference type="ARBA" id="ARBA00023163"/>
    </source>
</evidence>
<dbReference type="InterPro" id="IPR012318">
    <property type="entry name" value="HTH_CRP"/>
</dbReference>
<dbReference type="AlphaFoldDB" id="A0A2T6AUY2"/>
<dbReference type="SUPFAM" id="SSF46785">
    <property type="entry name" value="Winged helix' DNA-binding domain"/>
    <property type="match status" value="1"/>
</dbReference>
<dbReference type="GO" id="GO:0005829">
    <property type="term" value="C:cytosol"/>
    <property type="evidence" value="ECO:0007669"/>
    <property type="project" value="TreeGrafter"/>
</dbReference>
<feature type="domain" description="HTH crp-type" evidence="5">
    <location>
        <begin position="150"/>
        <end position="224"/>
    </location>
</feature>
<keyword evidence="7" id="KW-1185">Reference proteome</keyword>
<dbReference type="InterPro" id="IPR014710">
    <property type="entry name" value="RmlC-like_jellyroll"/>
</dbReference>
<proteinExistence type="predicted"/>
<feature type="domain" description="Cyclic nucleotide-binding" evidence="4">
    <location>
        <begin position="16"/>
        <end position="118"/>
    </location>
</feature>
<dbReference type="SUPFAM" id="SSF51206">
    <property type="entry name" value="cAMP-binding domain-like"/>
    <property type="match status" value="1"/>
</dbReference>
<keyword evidence="2" id="KW-0238">DNA-binding</keyword>
<gene>
    <name evidence="6" type="ORF">C8N34_112120</name>
</gene>